<sequence length="62" mass="7217">MPQSRTCVATEKIESRADKEPLTLLSAEQIAEVRQMLRELDEGRLEFATGEEVERLWRDLLE</sequence>
<name>A0A2T1HSQ8_9HYPH</name>
<gene>
    <name evidence="1" type="ORF">SLNSH_12820</name>
</gene>
<accession>A0A2T1HSQ8</accession>
<dbReference type="RefSeq" id="WP_106337393.1">
    <property type="nucleotide sequence ID" value="NZ_PVZS01000012.1"/>
</dbReference>
<reference evidence="2" key="1">
    <citation type="submission" date="2018-03" db="EMBL/GenBank/DDBJ databases">
        <authorList>
            <person name="Sun L."/>
            <person name="Liu H."/>
            <person name="Chen W."/>
            <person name="Huang K."/>
            <person name="Liu W."/>
            <person name="Gao X."/>
        </authorList>
    </citation>
    <scope>NUCLEOTIDE SEQUENCE [LARGE SCALE GENOMIC DNA]</scope>
    <source>
        <strain evidence="2">SH9</strain>
    </source>
</reference>
<proteinExistence type="predicted"/>
<organism evidence="1 2">
    <name type="scientific">Alsobacter soli</name>
    <dbReference type="NCBI Taxonomy" id="2109933"/>
    <lineage>
        <taxon>Bacteria</taxon>
        <taxon>Pseudomonadati</taxon>
        <taxon>Pseudomonadota</taxon>
        <taxon>Alphaproteobacteria</taxon>
        <taxon>Hyphomicrobiales</taxon>
        <taxon>Alsobacteraceae</taxon>
        <taxon>Alsobacter</taxon>
    </lineage>
</organism>
<protein>
    <submittedName>
        <fullName evidence="1">Uncharacterized protein</fullName>
    </submittedName>
</protein>
<keyword evidence="2" id="KW-1185">Reference proteome</keyword>
<comment type="caution">
    <text evidence="1">The sequence shown here is derived from an EMBL/GenBank/DDBJ whole genome shotgun (WGS) entry which is preliminary data.</text>
</comment>
<evidence type="ECO:0000313" key="1">
    <source>
        <dbReference type="EMBL" id="PSC04648.1"/>
    </source>
</evidence>
<evidence type="ECO:0000313" key="2">
    <source>
        <dbReference type="Proteomes" id="UP000239772"/>
    </source>
</evidence>
<dbReference type="AlphaFoldDB" id="A0A2T1HSQ8"/>
<dbReference type="EMBL" id="PVZS01000012">
    <property type="protein sequence ID" value="PSC04648.1"/>
    <property type="molecule type" value="Genomic_DNA"/>
</dbReference>
<dbReference type="Proteomes" id="UP000239772">
    <property type="component" value="Unassembled WGS sequence"/>
</dbReference>